<dbReference type="Pfam" id="PF13779">
    <property type="entry name" value="DUF4175"/>
    <property type="match status" value="1"/>
</dbReference>
<feature type="transmembrane region" description="Helical" evidence="1">
    <location>
        <begin position="7"/>
        <end position="27"/>
    </location>
</feature>
<evidence type="ECO:0000256" key="1">
    <source>
        <dbReference type="SAM" id="Phobius"/>
    </source>
</evidence>
<accession>A0A501PPD5</accession>
<gene>
    <name evidence="2" type="ORF">FIV46_05450</name>
</gene>
<organism evidence="2 3">
    <name type="scientific">Emcibacter nanhaiensis</name>
    <dbReference type="NCBI Taxonomy" id="1505037"/>
    <lineage>
        <taxon>Bacteria</taxon>
        <taxon>Pseudomonadati</taxon>
        <taxon>Pseudomonadota</taxon>
        <taxon>Alphaproteobacteria</taxon>
        <taxon>Emcibacterales</taxon>
        <taxon>Emcibacteraceae</taxon>
        <taxon>Emcibacter</taxon>
    </lineage>
</organism>
<dbReference type="RefSeq" id="WP_139939195.1">
    <property type="nucleotide sequence ID" value="NZ_JBHSYP010000003.1"/>
</dbReference>
<comment type="caution">
    <text evidence="2">The sequence shown here is derived from an EMBL/GenBank/DDBJ whole genome shotgun (WGS) entry which is preliminary data.</text>
</comment>
<proteinExistence type="predicted"/>
<keyword evidence="3" id="KW-1185">Reference proteome</keyword>
<dbReference type="Proteomes" id="UP000319148">
    <property type="component" value="Unassembled WGS sequence"/>
</dbReference>
<evidence type="ECO:0000313" key="2">
    <source>
        <dbReference type="EMBL" id="TPD61656.1"/>
    </source>
</evidence>
<keyword evidence="1" id="KW-1133">Transmembrane helix</keyword>
<dbReference type="EMBL" id="VFIY01000005">
    <property type="protein sequence ID" value="TPD61656.1"/>
    <property type="molecule type" value="Genomic_DNA"/>
</dbReference>
<protein>
    <submittedName>
        <fullName evidence="2">DUF4175 domain-containing protein</fullName>
    </submittedName>
</protein>
<keyword evidence="1" id="KW-0812">Transmembrane</keyword>
<dbReference type="AlphaFoldDB" id="A0A501PPD5"/>
<feature type="transmembrane region" description="Helical" evidence="1">
    <location>
        <begin position="66"/>
        <end position="84"/>
    </location>
</feature>
<sequence>MTSLTRALLQSGAVLLLYIGLSLLDVWGYLPPLVHLAVCGLTIGLAVSAFSLSLKSRRAPSLFPMMRNFGLCALLVGLLALVAGDDLDRRWTLAIHPAALFDYPVARVQARVIPPAYTGAPVLDHEFIADGGRSVGADLNPIPSGSRLKVRLENSPWPAVLKAGRREVRLEETSPGVYEGELVIEQATNWQVRRGSEKLGSWPIILLQDQAPEIQQFDMAEELTSLGLASFTLNVADDYGLSRVRIRVTQPDRPEAEPYEKDLPLEELRTYDGQFYVDLSMSNAAGGPATLSLIAEDQAGQASQKDISGVHIPRRQFADAMAGKFASLREELLQHPENRQSVARQLMALSLLPGEDSDSPVYHLALRSAYWRLVSPSDPGDPEEARRILWDLANLAESGAHGQLELALVEKLDDIRLLLLQGKPAERVRQELGLLDDLFAQLAGKQKKTLLSSDEILDHRVLHKLYGRVLYYADKRHHDKAERLMDYLRTALVNQDVSFLTIGGYSRFVAATQGQQIMDNLITIQKRLLANSYKGGLKAEIVTTDKTGHYEARVRREWQEWSQTQSRIGDSLDQLSSALIGSGIDSRDDVEEVHRLIRDVLASLEAGQMETAAQYQSQILVLLNNLKHRLGEELSHGTLMRALEEKESGS</sequence>
<keyword evidence="1" id="KW-0472">Membrane</keyword>
<reference evidence="3" key="1">
    <citation type="submission" date="2019-06" db="EMBL/GenBank/DDBJ databases">
        <title>The complete genome of Emcibacter congregatus ZYLT.</title>
        <authorList>
            <person name="Zhao Z."/>
        </authorList>
    </citation>
    <scope>NUCLEOTIDE SEQUENCE [LARGE SCALE GENOMIC DNA]</scope>
    <source>
        <strain evidence="3">MCCC 1A06723</strain>
    </source>
</reference>
<name>A0A501PPD5_9PROT</name>
<dbReference type="OrthoDB" id="8477685at2"/>
<feature type="transmembrane region" description="Helical" evidence="1">
    <location>
        <begin position="33"/>
        <end position="54"/>
    </location>
</feature>
<evidence type="ECO:0000313" key="3">
    <source>
        <dbReference type="Proteomes" id="UP000319148"/>
    </source>
</evidence>
<dbReference type="InterPro" id="IPR012683">
    <property type="entry name" value="CHP02302_TM"/>
</dbReference>